<feature type="signal peptide" evidence="2">
    <location>
        <begin position="1"/>
        <end position="19"/>
    </location>
</feature>
<dbReference type="EMBL" id="QRPK01000041">
    <property type="protein sequence ID" value="RHM09065.1"/>
    <property type="molecule type" value="Genomic_DNA"/>
</dbReference>
<dbReference type="SMART" id="SM00062">
    <property type="entry name" value="PBPb"/>
    <property type="match status" value="1"/>
</dbReference>
<name>A0A415P8M7_9FIRM</name>
<dbReference type="AlphaFoldDB" id="A0A415P8M7"/>
<evidence type="ECO:0000313" key="4">
    <source>
        <dbReference type="EMBL" id="RHM09065.1"/>
    </source>
</evidence>
<accession>A0A415P8M7</accession>
<organism evidence="4 5">
    <name type="scientific">Amedibacillus dolichus</name>
    <dbReference type="NCBI Taxonomy" id="31971"/>
    <lineage>
        <taxon>Bacteria</taxon>
        <taxon>Bacillati</taxon>
        <taxon>Bacillota</taxon>
        <taxon>Erysipelotrichia</taxon>
        <taxon>Erysipelotrichales</taxon>
        <taxon>Erysipelotrichaceae</taxon>
        <taxon>Amedibacillus</taxon>
    </lineage>
</organism>
<dbReference type="PANTHER" id="PTHR35936:SF17">
    <property type="entry name" value="ARGININE-BINDING EXTRACELLULAR PROTEIN ARTP"/>
    <property type="match status" value="1"/>
</dbReference>
<protein>
    <recommendedName>
        <fullName evidence="3">Solute-binding protein family 3/N-terminal domain-containing protein</fullName>
    </recommendedName>
</protein>
<dbReference type="PROSITE" id="PS51257">
    <property type="entry name" value="PROKAR_LIPOPROTEIN"/>
    <property type="match status" value="1"/>
</dbReference>
<dbReference type="RefSeq" id="WP_118365724.1">
    <property type="nucleotide sequence ID" value="NZ_CAUWIX010000007.1"/>
</dbReference>
<evidence type="ECO:0000256" key="1">
    <source>
        <dbReference type="ARBA" id="ARBA00022729"/>
    </source>
</evidence>
<dbReference type="OrthoDB" id="9811552at2"/>
<proteinExistence type="predicted"/>
<dbReference type="Gene3D" id="3.40.190.10">
    <property type="entry name" value="Periplasmic binding protein-like II"/>
    <property type="match status" value="2"/>
</dbReference>
<evidence type="ECO:0000259" key="3">
    <source>
        <dbReference type="SMART" id="SM00062"/>
    </source>
</evidence>
<keyword evidence="5" id="KW-1185">Reference proteome</keyword>
<dbReference type="Proteomes" id="UP000284868">
    <property type="component" value="Unassembled WGS sequence"/>
</dbReference>
<dbReference type="Pfam" id="PF00497">
    <property type="entry name" value="SBP_bac_3"/>
    <property type="match status" value="1"/>
</dbReference>
<sequence length="277" mass="30674">MKKLVMVFMVGAMLLTACGKEEPKVDQNTGKQQLVVAMDMNSAPYSYESATQSDDTIAYGKSGYAKGYDVWLARDLAADLKRELVIKKMDTKEFETALDEGRVDLVMGALFDNSEEDDLVYSDVYFESGICLLTRKDDKSSSYSKLSQFKKAKVASLGGTFFDSAIEQIKGVKHEDARDSYAQLIADLKAKKLDAFVAESKIAEQIVKQNSDLAIVSFAPKQGFQSGKGVVIGSDDEELMEKVNRFIKKQKAEVRSENMQKASAVVPSFVPEETNEK</sequence>
<dbReference type="InterPro" id="IPR001638">
    <property type="entry name" value="Solute-binding_3/MltF_N"/>
</dbReference>
<reference evidence="4 5" key="1">
    <citation type="submission" date="2018-08" db="EMBL/GenBank/DDBJ databases">
        <title>A genome reference for cultivated species of the human gut microbiota.</title>
        <authorList>
            <person name="Zou Y."/>
            <person name="Xue W."/>
            <person name="Luo G."/>
        </authorList>
    </citation>
    <scope>NUCLEOTIDE SEQUENCE [LARGE SCALE GENOMIC DNA]</scope>
    <source>
        <strain evidence="4 5">AF35-6BH</strain>
    </source>
</reference>
<feature type="chain" id="PRO_5019322043" description="Solute-binding protein family 3/N-terminal domain-containing protein" evidence="2">
    <location>
        <begin position="20"/>
        <end position="277"/>
    </location>
</feature>
<dbReference type="PANTHER" id="PTHR35936">
    <property type="entry name" value="MEMBRANE-BOUND LYTIC MUREIN TRANSGLYCOSYLASE F"/>
    <property type="match status" value="1"/>
</dbReference>
<evidence type="ECO:0000313" key="5">
    <source>
        <dbReference type="Proteomes" id="UP000284868"/>
    </source>
</evidence>
<evidence type="ECO:0000256" key="2">
    <source>
        <dbReference type="SAM" id="SignalP"/>
    </source>
</evidence>
<gene>
    <name evidence="4" type="ORF">DWZ83_07640</name>
</gene>
<keyword evidence="1 2" id="KW-0732">Signal</keyword>
<comment type="caution">
    <text evidence="4">The sequence shown here is derived from an EMBL/GenBank/DDBJ whole genome shotgun (WGS) entry which is preliminary data.</text>
</comment>
<feature type="domain" description="Solute-binding protein family 3/N-terminal" evidence="3">
    <location>
        <begin position="33"/>
        <end position="263"/>
    </location>
</feature>
<dbReference type="SUPFAM" id="SSF53850">
    <property type="entry name" value="Periplasmic binding protein-like II"/>
    <property type="match status" value="1"/>
</dbReference>